<dbReference type="RefSeq" id="WP_390299596.1">
    <property type="nucleotide sequence ID" value="NZ_JBHSFU010000015.1"/>
</dbReference>
<dbReference type="SUPFAM" id="SSF109604">
    <property type="entry name" value="HD-domain/PDEase-like"/>
    <property type="match status" value="1"/>
</dbReference>
<feature type="transmembrane region" description="Helical" evidence="1">
    <location>
        <begin position="133"/>
        <end position="151"/>
    </location>
</feature>
<gene>
    <name evidence="3" type="ORF">ACFO3D_18265</name>
</gene>
<dbReference type="EMBL" id="JBHSFU010000015">
    <property type="protein sequence ID" value="MFC4560106.1"/>
    <property type="molecule type" value="Genomic_DNA"/>
</dbReference>
<dbReference type="InterPro" id="IPR037522">
    <property type="entry name" value="HD_GYP_dom"/>
</dbReference>
<dbReference type="Proteomes" id="UP001595989">
    <property type="component" value="Unassembled WGS sequence"/>
</dbReference>
<dbReference type="Pfam" id="PF20971">
    <property type="entry name" value="MASE12"/>
    <property type="match status" value="1"/>
</dbReference>
<evidence type="ECO:0000256" key="1">
    <source>
        <dbReference type="SAM" id="Phobius"/>
    </source>
</evidence>
<feature type="transmembrane region" description="Helical" evidence="1">
    <location>
        <begin position="54"/>
        <end position="74"/>
    </location>
</feature>
<proteinExistence type="predicted"/>
<keyword evidence="1" id="KW-0812">Transmembrane</keyword>
<dbReference type="InterPro" id="IPR006675">
    <property type="entry name" value="HDIG_dom"/>
</dbReference>
<sequence>MQNTLRKSTLLNEEKRTTIWFLWLFYVIYFLYDITYYYIIPLTPWDLEAVGTKFGIGSVLYIIILGLLPLAYFLLKTDNPWPIKYLFFLIFTLSNIVTEILFYSGNSLPYTSGNIVEIVIVLFSPIFVNKKFFYLVSLGTIFKFVFVGLAIQDPIVIIPLLLVVILSMIAYILLHRFLGFVSAIESSYGRQLEGIVKGIIATLELKDPYTRGHSERVAEYALSLAETTNEFKDSDLKFFYYSCLLHDIGKINIPDSILSKPGRLTKEEFDVIKTHPVVGAKAVQQVEGISDNIDVIRHHHERWDGKGYPDGLKDKETSYLARITAIADAFDAMTSSRSYRAALPLNKAYQQIIDGKGTQFDPELVELFDKVYPTWVKYHKNYHASDGSGDEAASTTQRG</sequence>
<dbReference type="PROSITE" id="PS51832">
    <property type="entry name" value="HD_GYP"/>
    <property type="match status" value="1"/>
</dbReference>
<keyword evidence="1" id="KW-1133">Transmembrane helix</keyword>
<evidence type="ECO:0000313" key="4">
    <source>
        <dbReference type="Proteomes" id="UP001595989"/>
    </source>
</evidence>
<dbReference type="NCBIfam" id="TIGR00277">
    <property type="entry name" value="HDIG"/>
    <property type="match status" value="1"/>
</dbReference>
<keyword evidence="3" id="KW-0378">Hydrolase</keyword>
<dbReference type="InterPro" id="IPR048436">
    <property type="entry name" value="MASE12"/>
</dbReference>
<evidence type="ECO:0000313" key="3">
    <source>
        <dbReference type="EMBL" id="MFC4560106.1"/>
    </source>
</evidence>
<accession>A0ABV9DPJ1</accession>
<evidence type="ECO:0000259" key="2">
    <source>
        <dbReference type="PROSITE" id="PS51832"/>
    </source>
</evidence>
<feature type="transmembrane region" description="Helical" evidence="1">
    <location>
        <begin position="157"/>
        <end position="174"/>
    </location>
</feature>
<name>A0ABV9DPJ1_9BACI</name>
<feature type="transmembrane region" description="Helical" evidence="1">
    <location>
        <begin position="86"/>
        <end position="104"/>
    </location>
</feature>
<protein>
    <submittedName>
        <fullName evidence="3">HD-GYP domain-containing protein</fullName>
        <ecNumber evidence="3">3.1.4.-</ecNumber>
    </submittedName>
</protein>
<dbReference type="SMART" id="SM00471">
    <property type="entry name" value="HDc"/>
    <property type="match status" value="1"/>
</dbReference>
<feature type="transmembrane region" description="Helical" evidence="1">
    <location>
        <begin position="110"/>
        <end position="128"/>
    </location>
</feature>
<keyword evidence="4" id="KW-1185">Reference proteome</keyword>
<dbReference type="Gene3D" id="1.10.3210.10">
    <property type="entry name" value="Hypothetical protein af1432"/>
    <property type="match status" value="1"/>
</dbReference>
<reference evidence="4" key="1">
    <citation type="journal article" date="2019" name="Int. J. Syst. Evol. Microbiol.">
        <title>The Global Catalogue of Microorganisms (GCM) 10K type strain sequencing project: providing services to taxonomists for standard genome sequencing and annotation.</title>
        <authorList>
            <consortium name="The Broad Institute Genomics Platform"/>
            <consortium name="The Broad Institute Genome Sequencing Center for Infectious Disease"/>
            <person name="Wu L."/>
            <person name="Ma J."/>
        </authorList>
    </citation>
    <scope>NUCLEOTIDE SEQUENCE [LARGE SCALE GENOMIC DNA]</scope>
    <source>
        <strain evidence="4">CGMCC 4.7426</strain>
    </source>
</reference>
<dbReference type="InterPro" id="IPR003607">
    <property type="entry name" value="HD/PDEase_dom"/>
</dbReference>
<keyword evidence="1" id="KW-0472">Membrane</keyword>
<dbReference type="CDD" id="cd00077">
    <property type="entry name" value="HDc"/>
    <property type="match status" value="1"/>
</dbReference>
<organism evidence="3 4">
    <name type="scientific">Virgibacillus kekensis</name>
    <dbReference type="NCBI Taxonomy" id="202261"/>
    <lineage>
        <taxon>Bacteria</taxon>
        <taxon>Bacillati</taxon>
        <taxon>Bacillota</taxon>
        <taxon>Bacilli</taxon>
        <taxon>Bacillales</taxon>
        <taxon>Bacillaceae</taxon>
        <taxon>Virgibacillus</taxon>
    </lineage>
</organism>
<dbReference type="Pfam" id="PF13487">
    <property type="entry name" value="HD_5"/>
    <property type="match status" value="1"/>
</dbReference>
<feature type="domain" description="HD-GYP" evidence="2">
    <location>
        <begin position="188"/>
        <end position="384"/>
    </location>
</feature>
<comment type="caution">
    <text evidence="3">The sequence shown here is derived from an EMBL/GenBank/DDBJ whole genome shotgun (WGS) entry which is preliminary data.</text>
</comment>
<dbReference type="GO" id="GO:0016787">
    <property type="term" value="F:hydrolase activity"/>
    <property type="evidence" value="ECO:0007669"/>
    <property type="project" value="UniProtKB-KW"/>
</dbReference>
<feature type="transmembrane region" description="Helical" evidence="1">
    <location>
        <begin position="20"/>
        <end position="39"/>
    </location>
</feature>
<dbReference type="PANTHER" id="PTHR43155">
    <property type="entry name" value="CYCLIC DI-GMP PHOSPHODIESTERASE PA4108-RELATED"/>
    <property type="match status" value="1"/>
</dbReference>
<dbReference type="EC" id="3.1.4.-" evidence="3"/>